<protein>
    <recommendedName>
        <fullName evidence="6">Very short patch repair endonuclease</fullName>
        <ecNumber evidence="6">3.1.-.-</ecNumber>
    </recommendedName>
</protein>
<comment type="similarity">
    <text evidence="6">Belongs to the vsr family.</text>
</comment>
<dbReference type="Pfam" id="PF03852">
    <property type="entry name" value="Vsr"/>
    <property type="match status" value="1"/>
</dbReference>
<dbReference type="InterPro" id="IPR011335">
    <property type="entry name" value="Restrct_endonuc-II-like"/>
</dbReference>
<keyword evidence="5 6" id="KW-0234">DNA repair</keyword>
<dbReference type="GO" id="GO:0004519">
    <property type="term" value="F:endonuclease activity"/>
    <property type="evidence" value="ECO:0007669"/>
    <property type="project" value="UniProtKB-KW"/>
</dbReference>
<comment type="function">
    <text evidence="6">May nick specific sequences that contain T:G mispairs resulting from m5C-deamination.</text>
</comment>
<dbReference type="InterPro" id="IPR004603">
    <property type="entry name" value="DNA_mismatch_endonuc_vsr"/>
</dbReference>
<dbReference type="NCBIfam" id="TIGR00632">
    <property type="entry name" value="vsr"/>
    <property type="match status" value="1"/>
</dbReference>
<organism evidence="7 8">
    <name type="scientific">Paenibacillus artemisiicola</name>
    <dbReference type="NCBI Taxonomy" id="1172618"/>
    <lineage>
        <taxon>Bacteria</taxon>
        <taxon>Bacillati</taxon>
        <taxon>Bacillota</taxon>
        <taxon>Bacilli</taxon>
        <taxon>Bacillales</taxon>
        <taxon>Paenibacillaceae</taxon>
        <taxon>Paenibacillus</taxon>
    </lineage>
</organism>
<sequence>MNIPDADFRSKSMGRIRGKNTKLEQSVSKALWRNGHRFRKNVLSLYGKPDIAIKKYKIVIFIDSCFWHGCKSHFKLPSKNSDYWSKKINRNIQRDMEVTQYYINKEWVLIRIWEHDLKSCFDMVIEQACKKVFAAKRQTFDCS</sequence>
<keyword evidence="2 6" id="KW-0255">Endonuclease</keyword>
<comment type="caution">
    <text evidence="7">The sequence shown here is derived from an EMBL/GenBank/DDBJ whole genome shotgun (WGS) entry which is preliminary data.</text>
</comment>
<dbReference type="CDD" id="cd00221">
    <property type="entry name" value="Vsr"/>
    <property type="match status" value="1"/>
</dbReference>
<evidence type="ECO:0000256" key="4">
    <source>
        <dbReference type="ARBA" id="ARBA00022801"/>
    </source>
</evidence>
<name>A0ABS3W9Z7_9BACL</name>
<evidence type="ECO:0000256" key="6">
    <source>
        <dbReference type="PIRNR" id="PIRNR018267"/>
    </source>
</evidence>
<dbReference type="PIRSF" id="PIRSF018267">
    <property type="entry name" value="VSR_endonuc"/>
    <property type="match status" value="1"/>
</dbReference>
<dbReference type="Proteomes" id="UP000670947">
    <property type="component" value="Unassembled WGS sequence"/>
</dbReference>
<evidence type="ECO:0000256" key="3">
    <source>
        <dbReference type="ARBA" id="ARBA00022763"/>
    </source>
</evidence>
<evidence type="ECO:0000256" key="1">
    <source>
        <dbReference type="ARBA" id="ARBA00022722"/>
    </source>
</evidence>
<keyword evidence="8" id="KW-1185">Reference proteome</keyword>
<dbReference type="EC" id="3.1.-.-" evidence="6"/>
<keyword evidence="1 6" id="KW-0540">Nuclease</keyword>
<accession>A0ABS3W9Z7</accession>
<keyword evidence="4 6" id="KW-0378">Hydrolase</keyword>
<gene>
    <name evidence="7" type="ORF">I8J29_13120</name>
</gene>
<reference evidence="7 8" key="1">
    <citation type="submission" date="2021-03" db="EMBL/GenBank/DDBJ databases">
        <title>Paenibacillus artemisicola MWE-103 whole genome sequence.</title>
        <authorList>
            <person name="Ham Y.J."/>
        </authorList>
    </citation>
    <scope>NUCLEOTIDE SEQUENCE [LARGE SCALE GENOMIC DNA]</scope>
    <source>
        <strain evidence="7 8">MWE-103</strain>
    </source>
</reference>
<dbReference type="EMBL" id="JAGGDJ010000007">
    <property type="protein sequence ID" value="MBO7745144.1"/>
    <property type="molecule type" value="Genomic_DNA"/>
</dbReference>
<evidence type="ECO:0000313" key="7">
    <source>
        <dbReference type="EMBL" id="MBO7745144.1"/>
    </source>
</evidence>
<evidence type="ECO:0000256" key="5">
    <source>
        <dbReference type="ARBA" id="ARBA00023204"/>
    </source>
</evidence>
<dbReference type="SUPFAM" id="SSF52980">
    <property type="entry name" value="Restriction endonuclease-like"/>
    <property type="match status" value="1"/>
</dbReference>
<evidence type="ECO:0000256" key="2">
    <source>
        <dbReference type="ARBA" id="ARBA00022759"/>
    </source>
</evidence>
<keyword evidence="3 6" id="KW-0227">DNA damage</keyword>
<proteinExistence type="inferred from homology"/>
<evidence type="ECO:0000313" key="8">
    <source>
        <dbReference type="Proteomes" id="UP000670947"/>
    </source>
</evidence>
<dbReference type="Gene3D" id="3.40.960.10">
    <property type="entry name" value="VSR Endonuclease"/>
    <property type="match status" value="1"/>
</dbReference>